<evidence type="ECO:0000313" key="2">
    <source>
        <dbReference type="Proteomes" id="UP000322225"/>
    </source>
</evidence>
<dbReference type="AlphaFoldDB" id="A0A5M6BSM5"/>
<name>A0A5M6BSM5_9TREE</name>
<gene>
    <name evidence="1" type="ORF">CI109_101872</name>
</gene>
<dbReference type="RefSeq" id="XP_031857543.1">
    <property type="nucleotide sequence ID" value="XM_032008169.1"/>
</dbReference>
<dbReference type="GeneID" id="43592341"/>
<organism evidence="1 2">
    <name type="scientific">Kwoniella shandongensis</name>
    <dbReference type="NCBI Taxonomy" id="1734106"/>
    <lineage>
        <taxon>Eukaryota</taxon>
        <taxon>Fungi</taxon>
        <taxon>Dikarya</taxon>
        <taxon>Basidiomycota</taxon>
        <taxon>Agaricomycotina</taxon>
        <taxon>Tremellomycetes</taxon>
        <taxon>Tremellales</taxon>
        <taxon>Cryptococcaceae</taxon>
        <taxon>Kwoniella</taxon>
    </lineage>
</organism>
<evidence type="ECO:0000313" key="1">
    <source>
        <dbReference type="EMBL" id="WWD17431.1"/>
    </source>
</evidence>
<accession>A0A5M6BSM5</accession>
<reference evidence="1" key="2">
    <citation type="submission" date="2024-01" db="EMBL/GenBank/DDBJ databases">
        <title>Comparative genomics of Cryptococcus and Kwoniella reveals pathogenesis evolution and contrasting modes of karyotype evolution via chromosome fusion or intercentromeric recombination.</title>
        <authorList>
            <person name="Coelho M.A."/>
            <person name="David-Palma M."/>
            <person name="Shea T."/>
            <person name="Bowers K."/>
            <person name="McGinley-Smith S."/>
            <person name="Mohammad A.W."/>
            <person name="Gnirke A."/>
            <person name="Yurkov A.M."/>
            <person name="Nowrousian M."/>
            <person name="Sun S."/>
            <person name="Cuomo C.A."/>
            <person name="Heitman J."/>
        </authorList>
    </citation>
    <scope>NUCLEOTIDE SEQUENCE</scope>
    <source>
        <strain evidence="1">CBS 12478</strain>
    </source>
</reference>
<dbReference type="Proteomes" id="UP000322225">
    <property type="component" value="Chromosome 3"/>
</dbReference>
<dbReference type="KEGG" id="ksn:43592341"/>
<reference evidence="1" key="1">
    <citation type="submission" date="2017-08" db="EMBL/GenBank/DDBJ databases">
        <authorList>
            <person name="Cuomo C."/>
            <person name="Billmyre B."/>
            <person name="Heitman J."/>
        </authorList>
    </citation>
    <scope>NUCLEOTIDE SEQUENCE</scope>
    <source>
        <strain evidence="1">CBS 12478</strain>
    </source>
</reference>
<dbReference type="EMBL" id="CP144053">
    <property type="protein sequence ID" value="WWD17431.1"/>
    <property type="molecule type" value="Genomic_DNA"/>
</dbReference>
<dbReference type="OrthoDB" id="2565300at2759"/>
<proteinExistence type="predicted"/>
<sequence>MFALTNLLVIILPFLAMTLAAPVPEGGSAYTGVGGQASGGSVTRITEGGLINLDILNIGSDNAGNGGSANSGSALGGAGTGGCTLGQLLGGGEGATGTGGSAYTGAGGVANGGDVITHTYGGLINLHALNIGSGNAGNGGSANSGSALGGDGGCPF</sequence>
<keyword evidence="2" id="KW-1185">Reference proteome</keyword>
<protein>
    <submittedName>
        <fullName evidence="1">Uncharacterized protein</fullName>
    </submittedName>
</protein>